<protein>
    <recommendedName>
        <fullName evidence="9">Type II secretion system protein I</fullName>
        <shortName evidence="9">T2SS minor pseudopilin I</shortName>
    </recommendedName>
</protein>
<dbReference type="Proteomes" id="UP000266693">
    <property type="component" value="Unassembled WGS sequence"/>
</dbReference>
<evidence type="ECO:0000256" key="6">
    <source>
        <dbReference type="ARBA" id="ARBA00022692"/>
    </source>
</evidence>
<evidence type="ECO:0000256" key="5">
    <source>
        <dbReference type="ARBA" id="ARBA00022519"/>
    </source>
</evidence>
<dbReference type="SUPFAM" id="SSF54523">
    <property type="entry name" value="Pili subunits"/>
    <property type="match status" value="1"/>
</dbReference>
<dbReference type="Gene3D" id="3.30.1300.30">
    <property type="entry name" value="GSPII I/J protein-like"/>
    <property type="match status" value="1"/>
</dbReference>
<dbReference type="InterPro" id="IPR045584">
    <property type="entry name" value="Pilin-like"/>
</dbReference>
<keyword evidence="7" id="KW-1133">Transmembrane helix</keyword>
<dbReference type="PROSITE" id="PS00409">
    <property type="entry name" value="PROKAR_NTER_METHYL"/>
    <property type="match status" value="1"/>
</dbReference>
<dbReference type="PANTHER" id="PTHR38779:SF2">
    <property type="entry name" value="TYPE II SECRETION SYSTEM PROTEIN I-RELATED"/>
    <property type="match status" value="1"/>
</dbReference>
<dbReference type="NCBIfam" id="TIGR01707">
    <property type="entry name" value="gspI"/>
    <property type="match status" value="1"/>
</dbReference>
<evidence type="ECO:0000256" key="8">
    <source>
        <dbReference type="ARBA" id="ARBA00023136"/>
    </source>
</evidence>
<dbReference type="OrthoDB" id="7189314at2"/>
<keyword evidence="5 9" id="KW-0997">Cell inner membrane</keyword>
<evidence type="ECO:0000256" key="9">
    <source>
        <dbReference type="RuleBase" id="RU368030"/>
    </source>
</evidence>
<comment type="caution">
    <text evidence="11">The sequence shown here is derived from an EMBL/GenBank/DDBJ whole genome shotgun (WGS) entry which is preliminary data.</text>
</comment>
<reference evidence="11 12" key="1">
    <citation type="submission" date="2018-08" db="EMBL/GenBank/DDBJ databases">
        <title>The multiple taxonomic identification of Sphingomonas gilva.</title>
        <authorList>
            <person name="Zhu D."/>
            <person name="Zheng S."/>
        </authorList>
    </citation>
    <scope>NUCLEOTIDE SEQUENCE [LARGE SCALE GENOMIC DNA]</scope>
    <source>
        <strain evidence="11 12">ZDH117</strain>
    </source>
</reference>
<comment type="subcellular location">
    <subcellularLocation>
        <location evidence="1 9">Cell inner membrane</location>
        <topology evidence="1 9">Single-pass membrane protein</topology>
    </subcellularLocation>
</comment>
<keyword evidence="4 9" id="KW-0488">Methylation</keyword>
<sequence length="131" mass="13648">MSKANGFSHFGRSAEHGFTLVEMMVALAVFSLAALALMKLVGVSIASTGTVDRKLIAQIVAENVAVEALADPVAPPLGTTNGVEINGGLSWRWVRRTTRTADIRILRIDIAVAGANGPPAARLTVVRSVAG</sequence>
<name>A0A396RTI3_9SPHN</name>
<evidence type="ECO:0000256" key="2">
    <source>
        <dbReference type="ARBA" id="ARBA00008358"/>
    </source>
</evidence>
<dbReference type="InterPro" id="IPR012902">
    <property type="entry name" value="N_methyl_site"/>
</dbReference>
<proteinExistence type="inferred from homology"/>
<dbReference type="InterPro" id="IPR003413">
    <property type="entry name" value="T2SS_GspI_C"/>
</dbReference>
<dbReference type="EMBL" id="QWLV01000006">
    <property type="protein sequence ID" value="RHW16961.1"/>
    <property type="molecule type" value="Genomic_DNA"/>
</dbReference>
<dbReference type="InterPro" id="IPR010052">
    <property type="entry name" value="T2SS_protein-GspI"/>
</dbReference>
<dbReference type="RefSeq" id="WP_118864542.1">
    <property type="nucleotide sequence ID" value="NZ_QWLV01000006.1"/>
</dbReference>
<evidence type="ECO:0000259" key="10">
    <source>
        <dbReference type="Pfam" id="PF02501"/>
    </source>
</evidence>
<comment type="similarity">
    <text evidence="2 9">Belongs to the GSP I family.</text>
</comment>
<dbReference type="PANTHER" id="PTHR38779">
    <property type="entry name" value="TYPE II SECRETION SYSTEM PROTEIN I-RELATED"/>
    <property type="match status" value="1"/>
</dbReference>
<feature type="domain" description="Type II secretion system protein GspI C-terminal" evidence="10">
    <location>
        <begin position="52"/>
        <end position="127"/>
    </location>
</feature>
<comment type="function">
    <text evidence="9">Component of the type II secretion system required for the energy-dependent secretion of extracellular factors such as proteases and toxins from the periplasm.</text>
</comment>
<evidence type="ECO:0000256" key="3">
    <source>
        <dbReference type="ARBA" id="ARBA00022475"/>
    </source>
</evidence>
<keyword evidence="12" id="KW-1185">Reference proteome</keyword>
<keyword evidence="3" id="KW-1003">Cell membrane</keyword>
<organism evidence="11 12">
    <name type="scientific">Sphingomonas gilva</name>
    <dbReference type="NCBI Taxonomy" id="2305907"/>
    <lineage>
        <taxon>Bacteria</taxon>
        <taxon>Pseudomonadati</taxon>
        <taxon>Pseudomonadota</taxon>
        <taxon>Alphaproteobacteria</taxon>
        <taxon>Sphingomonadales</taxon>
        <taxon>Sphingomonadaceae</taxon>
        <taxon>Sphingomonas</taxon>
    </lineage>
</organism>
<dbReference type="Pfam" id="PF02501">
    <property type="entry name" value="T2SSI"/>
    <property type="match status" value="1"/>
</dbReference>
<gene>
    <name evidence="11" type="primary">gspI</name>
    <name evidence="11" type="ORF">D1610_12545</name>
</gene>
<evidence type="ECO:0000313" key="11">
    <source>
        <dbReference type="EMBL" id="RHW16961.1"/>
    </source>
</evidence>
<dbReference type="AlphaFoldDB" id="A0A396RTI3"/>
<evidence type="ECO:0000313" key="12">
    <source>
        <dbReference type="Proteomes" id="UP000266693"/>
    </source>
</evidence>
<dbReference type="GO" id="GO:0005886">
    <property type="term" value="C:plasma membrane"/>
    <property type="evidence" value="ECO:0007669"/>
    <property type="project" value="UniProtKB-SubCell"/>
</dbReference>
<dbReference type="GO" id="GO:0015627">
    <property type="term" value="C:type II protein secretion system complex"/>
    <property type="evidence" value="ECO:0007669"/>
    <property type="project" value="UniProtKB-UniRule"/>
</dbReference>
<keyword evidence="6" id="KW-0812">Transmembrane</keyword>
<evidence type="ECO:0000256" key="4">
    <source>
        <dbReference type="ARBA" id="ARBA00022481"/>
    </source>
</evidence>
<accession>A0A396RTI3</accession>
<comment type="subunit">
    <text evidence="9">Type II secretion is composed of four main components: the outer membrane complex, the inner membrane complex, the cytoplasmic secretion ATPase and the periplasm-spanning pseudopilus.</text>
</comment>
<comment type="PTM">
    <text evidence="9">Cleaved by prepilin peptidase.</text>
</comment>
<dbReference type="GO" id="GO:0015628">
    <property type="term" value="P:protein secretion by the type II secretion system"/>
    <property type="evidence" value="ECO:0007669"/>
    <property type="project" value="UniProtKB-UniRule"/>
</dbReference>
<evidence type="ECO:0000256" key="7">
    <source>
        <dbReference type="ARBA" id="ARBA00022989"/>
    </source>
</evidence>
<dbReference type="Pfam" id="PF07963">
    <property type="entry name" value="N_methyl"/>
    <property type="match status" value="1"/>
</dbReference>
<dbReference type="NCBIfam" id="TIGR02532">
    <property type="entry name" value="IV_pilin_GFxxxE"/>
    <property type="match status" value="1"/>
</dbReference>
<keyword evidence="8" id="KW-0472">Membrane</keyword>
<evidence type="ECO:0000256" key="1">
    <source>
        <dbReference type="ARBA" id="ARBA00004377"/>
    </source>
</evidence>